<dbReference type="RefSeq" id="WP_209147916.1">
    <property type="nucleotide sequence ID" value="NZ_JAGHKP010000004.1"/>
</dbReference>
<evidence type="ECO:0000256" key="5">
    <source>
        <dbReference type="ARBA" id="ARBA00023237"/>
    </source>
</evidence>
<dbReference type="SUPFAM" id="SSF48452">
    <property type="entry name" value="TPR-like"/>
    <property type="match status" value="1"/>
</dbReference>
<name>A0ABS3YJD0_9BACT</name>
<dbReference type="EMBL" id="JAGHKP010000004">
    <property type="protein sequence ID" value="MBO9154802.1"/>
    <property type="molecule type" value="Genomic_DNA"/>
</dbReference>
<gene>
    <name evidence="8" type="ORF">J7I43_21420</name>
</gene>
<feature type="domain" description="SusD-like N-terminal" evidence="7">
    <location>
        <begin position="24"/>
        <end position="189"/>
    </location>
</feature>
<comment type="similarity">
    <text evidence="2">Belongs to the SusD family.</text>
</comment>
<evidence type="ECO:0000256" key="2">
    <source>
        <dbReference type="ARBA" id="ARBA00006275"/>
    </source>
</evidence>
<dbReference type="Proteomes" id="UP000679126">
    <property type="component" value="Unassembled WGS sequence"/>
</dbReference>
<keyword evidence="3" id="KW-0732">Signal</keyword>
<feature type="domain" description="RagB/SusD" evidence="6">
    <location>
        <begin position="290"/>
        <end position="593"/>
    </location>
</feature>
<protein>
    <submittedName>
        <fullName evidence="8">RagB/SusD family nutrient uptake outer membrane protein</fullName>
    </submittedName>
</protein>
<proteinExistence type="inferred from homology"/>
<evidence type="ECO:0000313" key="9">
    <source>
        <dbReference type="Proteomes" id="UP000679126"/>
    </source>
</evidence>
<dbReference type="Pfam" id="PF07980">
    <property type="entry name" value="SusD_RagB"/>
    <property type="match status" value="1"/>
</dbReference>
<keyword evidence="5" id="KW-0998">Cell outer membrane</keyword>
<evidence type="ECO:0000259" key="6">
    <source>
        <dbReference type="Pfam" id="PF07980"/>
    </source>
</evidence>
<reference evidence="9" key="1">
    <citation type="submission" date="2021-03" db="EMBL/GenBank/DDBJ databases">
        <title>Assistant Professor.</title>
        <authorList>
            <person name="Huq M.A."/>
        </authorList>
    </citation>
    <scope>NUCLEOTIDE SEQUENCE [LARGE SCALE GENOMIC DNA]</scope>
    <source>
        <strain evidence="9">MAH-28</strain>
    </source>
</reference>
<evidence type="ECO:0000256" key="3">
    <source>
        <dbReference type="ARBA" id="ARBA00022729"/>
    </source>
</evidence>
<dbReference type="Pfam" id="PF14322">
    <property type="entry name" value="SusD-like_3"/>
    <property type="match status" value="1"/>
</dbReference>
<dbReference type="InterPro" id="IPR033985">
    <property type="entry name" value="SusD-like_N"/>
</dbReference>
<accession>A0ABS3YJD0</accession>
<dbReference type="InterPro" id="IPR012944">
    <property type="entry name" value="SusD_RagB_dom"/>
</dbReference>
<organism evidence="8 9">
    <name type="scientific">Chitinophaga chungangae</name>
    <dbReference type="NCBI Taxonomy" id="2821488"/>
    <lineage>
        <taxon>Bacteria</taxon>
        <taxon>Pseudomonadati</taxon>
        <taxon>Bacteroidota</taxon>
        <taxon>Chitinophagia</taxon>
        <taxon>Chitinophagales</taxon>
        <taxon>Chitinophagaceae</taxon>
        <taxon>Chitinophaga</taxon>
    </lineage>
</organism>
<evidence type="ECO:0000259" key="7">
    <source>
        <dbReference type="Pfam" id="PF14322"/>
    </source>
</evidence>
<sequence length="594" mass="67896">MKLTKYIAACFAGMMLLQSCSQKEFLDLQPKDQLTEATTFTSYDNIKTYCWQFYEAFPGYNEAVPNSEFNGDLFLNANPNAVSDWIWQRITIPAASTDYQQPYANIRAVNIMLANIDKSPITDVEKDHWKSVGYFFRAYNYWNLVNKYGDVIWVDRPLTDADQDILYGSRTPRAEVTQTLLDQLQWAETHIKPAGDGANTINANVIRAFIARFGLMEGTWRKYHNLGDPQPFLRASADAASRLITAFPKLHPDYDDEFNSESLAGIPGILLYKQYDMNQVTHILASRGRNSSGRWDLTKAAADLYLLTDGQTRFTSPLFAGDKNPYAEFRHRDKRLYFTVPPPFKVVVNHPSPAYTLTGNAADQEYIDIMANISTAKQKTLPTLNWQGLVVREEPHFVDYNQGQPFNVTYTGYRFYKFSNKIQMIQNVDVNDAPVFRMAEVMVNYAEAKYELGEFNQAVADQTINQLRERGGVTPLNLGSIPADPTRDAGVTPVLWEIRRERAVELMGEGFRFDDLRRWKKMEYAVKRKLGRWIKKGTDVPANSPIPIENNASEGYIAYEGVPPGPFPEYYYLYPIPSNQTVLNTNLQQNPDWK</sequence>
<evidence type="ECO:0000313" key="8">
    <source>
        <dbReference type="EMBL" id="MBO9154802.1"/>
    </source>
</evidence>
<comment type="subcellular location">
    <subcellularLocation>
        <location evidence="1">Cell outer membrane</location>
    </subcellularLocation>
</comment>
<evidence type="ECO:0000256" key="1">
    <source>
        <dbReference type="ARBA" id="ARBA00004442"/>
    </source>
</evidence>
<keyword evidence="4" id="KW-0472">Membrane</keyword>
<comment type="caution">
    <text evidence="8">The sequence shown here is derived from an EMBL/GenBank/DDBJ whole genome shotgun (WGS) entry which is preliminary data.</text>
</comment>
<evidence type="ECO:0000256" key="4">
    <source>
        <dbReference type="ARBA" id="ARBA00023136"/>
    </source>
</evidence>
<keyword evidence="9" id="KW-1185">Reference proteome</keyword>
<dbReference type="InterPro" id="IPR011990">
    <property type="entry name" value="TPR-like_helical_dom_sf"/>
</dbReference>
<dbReference type="PROSITE" id="PS51257">
    <property type="entry name" value="PROKAR_LIPOPROTEIN"/>
    <property type="match status" value="1"/>
</dbReference>
<dbReference type="Gene3D" id="1.25.40.390">
    <property type="match status" value="1"/>
</dbReference>